<dbReference type="Gene3D" id="1.10.4040.10">
    <property type="entry name" value="Penicillinase repressor domain"/>
    <property type="match status" value="1"/>
</dbReference>
<evidence type="ECO:0000256" key="1">
    <source>
        <dbReference type="ARBA" id="ARBA00011046"/>
    </source>
</evidence>
<dbReference type="Gene3D" id="1.10.10.10">
    <property type="entry name" value="Winged helix-like DNA-binding domain superfamily/Winged helix DNA-binding domain"/>
    <property type="match status" value="1"/>
</dbReference>
<dbReference type="GO" id="GO:0045892">
    <property type="term" value="P:negative regulation of DNA-templated transcription"/>
    <property type="evidence" value="ECO:0007669"/>
    <property type="project" value="InterPro"/>
</dbReference>
<gene>
    <name evidence="5" type="primary">copY_2</name>
    <name evidence="5" type="ORF">Mal52_37750</name>
</gene>
<dbReference type="OrthoDB" id="280196at2"/>
<keyword evidence="3" id="KW-0238">DNA-binding</keyword>
<name>A0A517ZS54_9PLAN</name>
<proteinExistence type="inferred from homology"/>
<dbReference type="Proteomes" id="UP000319383">
    <property type="component" value="Chromosome"/>
</dbReference>
<evidence type="ECO:0000313" key="6">
    <source>
        <dbReference type="Proteomes" id="UP000319383"/>
    </source>
</evidence>
<sequence length="133" mass="15152">MPPNSQQLSDAESDVLKTLWRLGPSTARQINEDLQQQGQTWAHTTVLTLLQRLEAKQCVHIDKSSFAHIFRPAVTRDKLLRGRVTDLIENFCDGAASPMLQALVKGHRFSDDEIAQFRDLLDKLEQRGKRTQD</sequence>
<reference evidence="5 6" key="1">
    <citation type="submission" date="2019-02" db="EMBL/GenBank/DDBJ databases">
        <title>Deep-cultivation of Planctomycetes and their phenomic and genomic characterization uncovers novel biology.</title>
        <authorList>
            <person name="Wiegand S."/>
            <person name="Jogler M."/>
            <person name="Boedeker C."/>
            <person name="Pinto D."/>
            <person name="Vollmers J."/>
            <person name="Rivas-Marin E."/>
            <person name="Kohn T."/>
            <person name="Peeters S.H."/>
            <person name="Heuer A."/>
            <person name="Rast P."/>
            <person name="Oberbeckmann S."/>
            <person name="Bunk B."/>
            <person name="Jeske O."/>
            <person name="Meyerdierks A."/>
            <person name="Storesund J.E."/>
            <person name="Kallscheuer N."/>
            <person name="Luecker S."/>
            <person name="Lage O.M."/>
            <person name="Pohl T."/>
            <person name="Merkel B.J."/>
            <person name="Hornburger P."/>
            <person name="Mueller R.-W."/>
            <person name="Bruemmer F."/>
            <person name="Labrenz M."/>
            <person name="Spormann A.M."/>
            <person name="Op den Camp H."/>
            <person name="Overmann J."/>
            <person name="Amann R."/>
            <person name="Jetten M.S.M."/>
            <person name="Mascher T."/>
            <person name="Medema M.H."/>
            <person name="Devos D.P."/>
            <person name="Kaster A.-K."/>
            <person name="Ovreas L."/>
            <person name="Rohde M."/>
            <person name="Galperin M.Y."/>
            <person name="Jogler C."/>
        </authorList>
    </citation>
    <scope>NUCLEOTIDE SEQUENCE [LARGE SCALE GENOMIC DNA]</scope>
    <source>
        <strain evidence="5 6">Mal52</strain>
    </source>
</reference>
<dbReference type="AlphaFoldDB" id="A0A517ZS54"/>
<keyword evidence="4" id="KW-0804">Transcription</keyword>
<evidence type="ECO:0000256" key="3">
    <source>
        <dbReference type="ARBA" id="ARBA00023125"/>
    </source>
</evidence>
<dbReference type="GO" id="GO:0003677">
    <property type="term" value="F:DNA binding"/>
    <property type="evidence" value="ECO:0007669"/>
    <property type="project" value="UniProtKB-KW"/>
</dbReference>
<dbReference type="PIRSF" id="PIRSF019455">
    <property type="entry name" value="CopR_AtkY"/>
    <property type="match status" value="1"/>
</dbReference>
<protein>
    <submittedName>
        <fullName evidence="5">Transcriptional repressor CopY</fullName>
    </submittedName>
</protein>
<keyword evidence="2" id="KW-0805">Transcription regulation</keyword>
<evidence type="ECO:0000256" key="2">
    <source>
        <dbReference type="ARBA" id="ARBA00023015"/>
    </source>
</evidence>
<comment type="similarity">
    <text evidence="1">Belongs to the BlaI transcriptional regulatory family.</text>
</comment>
<dbReference type="Pfam" id="PF03965">
    <property type="entry name" value="Penicillinase_R"/>
    <property type="match status" value="1"/>
</dbReference>
<dbReference type="KEGG" id="sdyn:Mal52_37750"/>
<dbReference type="RefSeq" id="WP_145377676.1">
    <property type="nucleotide sequence ID" value="NZ_CAXBED010000144.1"/>
</dbReference>
<dbReference type="InterPro" id="IPR005650">
    <property type="entry name" value="BlaI_family"/>
</dbReference>
<dbReference type="InterPro" id="IPR036388">
    <property type="entry name" value="WH-like_DNA-bd_sf"/>
</dbReference>
<dbReference type="EMBL" id="CP036276">
    <property type="protein sequence ID" value="QDU45283.1"/>
    <property type="molecule type" value="Genomic_DNA"/>
</dbReference>
<dbReference type="InterPro" id="IPR036390">
    <property type="entry name" value="WH_DNA-bd_sf"/>
</dbReference>
<keyword evidence="6" id="KW-1185">Reference proteome</keyword>
<organism evidence="5 6">
    <name type="scientific">Symmachiella dynata</name>
    <dbReference type="NCBI Taxonomy" id="2527995"/>
    <lineage>
        <taxon>Bacteria</taxon>
        <taxon>Pseudomonadati</taxon>
        <taxon>Planctomycetota</taxon>
        <taxon>Planctomycetia</taxon>
        <taxon>Planctomycetales</taxon>
        <taxon>Planctomycetaceae</taxon>
        <taxon>Symmachiella</taxon>
    </lineage>
</organism>
<evidence type="ECO:0000313" key="5">
    <source>
        <dbReference type="EMBL" id="QDU45283.1"/>
    </source>
</evidence>
<dbReference type="SUPFAM" id="SSF46785">
    <property type="entry name" value="Winged helix' DNA-binding domain"/>
    <property type="match status" value="1"/>
</dbReference>
<accession>A0A517ZS54</accession>
<evidence type="ECO:0000256" key="4">
    <source>
        <dbReference type="ARBA" id="ARBA00023163"/>
    </source>
</evidence>